<feature type="non-terminal residue" evidence="1">
    <location>
        <position position="1"/>
    </location>
</feature>
<sequence length="73" mass="7655">LGALPLVIGMPVMVTQNFDVESGIVNSATGILKKIHYRVDQDGRCIVLSCTVDILNMSGGPLTGLNNTEAVAL</sequence>
<dbReference type="OrthoDB" id="432234at2759"/>
<dbReference type="Proteomes" id="UP000217790">
    <property type="component" value="Unassembled WGS sequence"/>
</dbReference>
<dbReference type="STRING" id="47427.A0A2H3CTD4"/>
<dbReference type="AlphaFoldDB" id="A0A2H3CTD4"/>
<reference evidence="2" key="1">
    <citation type="journal article" date="2017" name="Nat. Ecol. Evol.">
        <title>Genome expansion and lineage-specific genetic innovations in the forest pathogenic fungi Armillaria.</title>
        <authorList>
            <person name="Sipos G."/>
            <person name="Prasanna A.N."/>
            <person name="Walter M.C."/>
            <person name="O'Connor E."/>
            <person name="Balint B."/>
            <person name="Krizsan K."/>
            <person name="Kiss B."/>
            <person name="Hess J."/>
            <person name="Varga T."/>
            <person name="Slot J."/>
            <person name="Riley R."/>
            <person name="Boka B."/>
            <person name="Rigling D."/>
            <person name="Barry K."/>
            <person name="Lee J."/>
            <person name="Mihaltcheva S."/>
            <person name="LaButti K."/>
            <person name="Lipzen A."/>
            <person name="Waldron R."/>
            <person name="Moloney N.M."/>
            <person name="Sperisen C."/>
            <person name="Kredics L."/>
            <person name="Vagvoelgyi C."/>
            <person name="Patrignani A."/>
            <person name="Fitzpatrick D."/>
            <person name="Nagy I."/>
            <person name="Doyle S."/>
            <person name="Anderson J.B."/>
            <person name="Grigoriev I.V."/>
            <person name="Gueldener U."/>
            <person name="Muensterkoetter M."/>
            <person name="Nagy L.G."/>
        </authorList>
    </citation>
    <scope>NUCLEOTIDE SEQUENCE [LARGE SCALE GENOMIC DNA]</scope>
    <source>
        <strain evidence="2">Ar21-2</strain>
    </source>
</reference>
<name>A0A2H3CTD4_ARMGA</name>
<dbReference type="InParanoid" id="A0A2H3CTD4"/>
<dbReference type="EMBL" id="KZ293717">
    <property type="protein sequence ID" value="PBK82432.1"/>
    <property type="molecule type" value="Genomic_DNA"/>
</dbReference>
<accession>A0A2H3CTD4</accession>
<dbReference type="OMA" id="CIVLSCT"/>
<protein>
    <recommendedName>
        <fullName evidence="3">DNA helicase</fullName>
    </recommendedName>
</protein>
<evidence type="ECO:0000313" key="1">
    <source>
        <dbReference type="EMBL" id="PBK82432.1"/>
    </source>
</evidence>
<evidence type="ECO:0000313" key="2">
    <source>
        <dbReference type="Proteomes" id="UP000217790"/>
    </source>
</evidence>
<organism evidence="1 2">
    <name type="scientific">Armillaria gallica</name>
    <name type="common">Bulbous honey fungus</name>
    <name type="synonym">Armillaria bulbosa</name>
    <dbReference type="NCBI Taxonomy" id="47427"/>
    <lineage>
        <taxon>Eukaryota</taxon>
        <taxon>Fungi</taxon>
        <taxon>Dikarya</taxon>
        <taxon>Basidiomycota</taxon>
        <taxon>Agaricomycotina</taxon>
        <taxon>Agaricomycetes</taxon>
        <taxon>Agaricomycetidae</taxon>
        <taxon>Agaricales</taxon>
        <taxon>Marasmiineae</taxon>
        <taxon>Physalacriaceae</taxon>
        <taxon>Armillaria</taxon>
    </lineage>
</organism>
<evidence type="ECO:0008006" key="3">
    <source>
        <dbReference type="Google" id="ProtNLM"/>
    </source>
</evidence>
<proteinExistence type="predicted"/>
<gene>
    <name evidence="1" type="ORF">ARMGADRAFT_946565</name>
</gene>
<keyword evidence="2" id="KW-1185">Reference proteome</keyword>